<comment type="caution">
    <text evidence="2">The sequence shown here is derived from an EMBL/GenBank/DDBJ whole genome shotgun (WGS) entry which is preliminary data.</text>
</comment>
<sequence length="184" mass="19627">MPLLPKSPRTTSKPPRISTSGAAPAAPSSPTSPTPPVRRQSDFITSCEVETVSMDLQYPMPEYPRNRSTAVSGGEREPSAAAAAAGGRSVSSSTIATMKSVKFGSSPSTKSTFLSAKNAADGDKTKADEEEEKFMRGRNCCGKCYEYYEVESLVKMISKSLAGLMVMDNGTCLVELAGYWVYSV</sequence>
<feature type="compositionally biased region" description="Low complexity" evidence="1">
    <location>
        <begin position="79"/>
        <end position="92"/>
    </location>
</feature>
<gene>
    <name evidence="2" type="ORF">B0T17DRAFT_596092</name>
</gene>
<dbReference type="AlphaFoldDB" id="A0AA39XN03"/>
<protein>
    <submittedName>
        <fullName evidence="2">Uncharacterized protein</fullName>
    </submittedName>
</protein>
<keyword evidence="3" id="KW-1185">Reference proteome</keyword>
<reference evidence="2" key="1">
    <citation type="submission" date="2023-06" db="EMBL/GenBank/DDBJ databases">
        <title>Genome-scale phylogeny and comparative genomics of the fungal order Sordariales.</title>
        <authorList>
            <consortium name="Lawrence Berkeley National Laboratory"/>
            <person name="Hensen N."/>
            <person name="Bonometti L."/>
            <person name="Westerberg I."/>
            <person name="Brannstrom I.O."/>
            <person name="Guillou S."/>
            <person name="Cros-Aarteil S."/>
            <person name="Calhoun S."/>
            <person name="Haridas S."/>
            <person name="Kuo A."/>
            <person name="Mondo S."/>
            <person name="Pangilinan J."/>
            <person name="Riley R."/>
            <person name="LaButti K."/>
            <person name="Andreopoulos B."/>
            <person name="Lipzen A."/>
            <person name="Chen C."/>
            <person name="Yanf M."/>
            <person name="Daum C."/>
            <person name="Ng V."/>
            <person name="Clum A."/>
            <person name="Steindorff A."/>
            <person name="Ohm R."/>
            <person name="Martin F."/>
            <person name="Silar P."/>
            <person name="Natvig D."/>
            <person name="Lalanne C."/>
            <person name="Gautier V."/>
            <person name="Ament-velasquez S.L."/>
            <person name="Kruys A."/>
            <person name="Hutchinson M.I."/>
            <person name="Powell A.J."/>
            <person name="Barry K."/>
            <person name="Miller A.N."/>
            <person name="Grigoriev I.V."/>
            <person name="Debuchy R."/>
            <person name="Gladieux P."/>
            <person name="Thoren M.H."/>
            <person name="Johannesson H."/>
        </authorList>
    </citation>
    <scope>NUCLEOTIDE SEQUENCE</scope>
    <source>
        <strain evidence="2">SMH3391-2</strain>
    </source>
</reference>
<organism evidence="2 3">
    <name type="scientific">Bombardia bombarda</name>
    <dbReference type="NCBI Taxonomy" id="252184"/>
    <lineage>
        <taxon>Eukaryota</taxon>
        <taxon>Fungi</taxon>
        <taxon>Dikarya</taxon>
        <taxon>Ascomycota</taxon>
        <taxon>Pezizomycotina</taxon>
        <taxon>Sordariomycetes</taxon>
        <taxon>Sordariomycetidae</taxon>
        <taxon>Sordariales</taxon>
        <taxon>Lasiosphaeriaceae</taxon>
        <taxon>Bombardia</taxon>
    </lineage>
</organism>
<evidence type="ECO:0000313" key="2">
    <source>
        <dbReference type="EMBL" id="KAK0636640.1"/>
    </source>
</evidence>
<feature type="region of interest" description="Disordered" evidence="1">
    <location>
        <begin position="1"/>
        <end position="92"/>
    </location>
</feature>
<dbReference type="Proteomes" id="UP001174934">
    <property type="component" value="Unassembled WGS sequence"/>
</dbReference>
<feature type="compositionally biased region" description="Low complexity" evidence="1">
    <location>
        <begin position="18"/>
        <end position="29"/>
    </location>
</feature>
<name>A0AA39XN03_9PEZI</name>
<accession>A0AA39XN03</accession>
<proteinExistence type="predicted"/>
<evidence type="ECO:0000256" key="1">
    <source>
        <dbReference type="SAM" id="MobiDB-lite"/>
    </source>
</evidence>
<dbReference type="EMBL" id="JAULSR010000001">
    <property type="protein sequence ID" value="KAK0636640.1"/>
    <property type="molecule type" value="Genomic_DNA"/>
</dbReference>
<evidence type="ECO:0000313" key="3">
    <source>
        <dbReference type="Proteomes" id="UP001174934"/>
    </source>
</evidence>